<organism evidence="1">
    <name type="scientific">Spongospora subterranea</name>
    <dbReference type="NCBI Taxonomy" id="70186"/>
    <lineage>
        <taxon>Eukaryota</taxon>
        <taxon>Sar</taxon>
        <taxon>Rhizaria</taxon>
        <taxon>Endomyxa</taxon>
        <taxon>Phytomyxea</taxon>
        <taxon>Plasmodiophorida</taxon>
        <taxon>Plasmodiophoridae</taxon>
        <taxon>Spongospora</taxon>
    </lineage>
</organism>
<protein>
    <submittedName>
        <fullName evidence="1">Uncharacterized protein</fullName>
    </submittedName>
</protein>
<evidence type="ECO:0000313" key="1">
    <source>
        <dbReference type="EMBL" id="CRZ00815.1"/>
    </source>
</evidence>
<name>A0A0H5QFV4_9EUKA</name>
<dbReference type="EMBL" id="HACM01000373">
    <property type="protein sequence ID" value="CRZ00815.1"/>
    <property type="molecule type" value="Transcribed_RNA"/>
</dbReference>
<proteinExistence type="predicted"/>
<reference evidence="1" key="1">
    <citation type="submission" date="2015-04" db="EMBL/GenBank/DDBJ databases">
        <title>The genome sequence of the plant pathogenic Rhizarian Plasmodiophora brassicae reveals insights in its biotrophic life cycle and the origin of chitin synthesis.</title>
        <authorList>
            <person name="Schwelm A."/>
            <person name="Fogelqvist J."/>
            <person name="Knaust A."/>
            <person name="Julke S."/>
            <person name="Lilja T."/>
            <person name="Dhandapani V."/>
            <person name="Bonilla-Rosso G."/>
            <person name="Karlsson M."/>
            <person name="Shevchenko A."/>
            <person name="Choi S.R."/>
            <person name="Kim H.G."/>
            <person name="Park J.Y."/>
            <person name="Lim Y.P."/>
            <person name="Ludwig-Muller J."/>
            <person name="Dixelius C."/>
        </authorList>
    </citation>
    <scope>NUCLEOTIDE SEQUENCE</scope>
    <source>
        <tissue evidence="1">Potato root galls</tissue>
    </source>
</reference>
<sequence length="104" mass="11668">MSCDCSDRRSRRTKSTLLYVRQCLNRIYHGSAVYELWLMTALSDSVLEQNMTDAHSEPAAHLRNTGSPEALFNSKMSSFHEAVELGLGKLRPIIACDKQILKPG</sequence>
<dbReference type="AlphaFoldDB" id="A0A0H5QFV4"/>
<accession>A0A0H5QFV4</accession>